<evidence type="ECO:0000313" key="2">
    <source>
        <dbReference type="Proteomes" id="UP000245626"/>
    </source>
</evidence>
<evidence type="ECO:0000313" key="1">
    <source>
        <dbReference type="EMBL" id="PWN51577.1"/>
    </source>
</evidence>
<keyword evidence="2" id="KW-1185">Reference proteome</keyword>
<organism evidence="1 2">
    <name type="scientific">Violaceomyces palustris</name>
    <dbReference type="NCBI Taxonomy" id="1673888"/>
    <lineage>
        <taxon>Eukaryota</taxon>
        <taxon>Fungi</taxon>
        <taxon>Dikarya</taxon>
        <taxon>Basidiomycota</taxon>
        <taxon>Ustilaginomycotina</taxon>
        <taxon>Ustilaginomycetes</taxon>
        <taxon>Violaceomycetales</taxon>
        <taxon>Violaceomycetaceae</taxon>
        <taxon>Violaceomyces</taxon>
    </lineage>
</organism>
<protein>
    <submittedName>
        <fullName evidence="1">Uncharacterized protein</fullName>
    </submittedName>
</protein>
<proteinExistence type="predicted"/>
<accession>A0ACD0P0N5</accession>
<sequence>MTRPLLPFLYPFASARLGTASVRRLRPSTASTSTSSSPSSSSLLRFSPCASNFSSTPRRSVPFNSNPLSSSSSTSTHSNPSTPSLSEQPPFPASPSTLLRSSNDATIAASKPGAPKVEAVAATITQPSPASSSTSQPSQTSSACSNLSPSSPSSPKSQTLKGSSPSQASPATATTDATVAAATTPEAKDGGDPKPTTKKSSSDRGTAFRPKKAALNLTPSAVERLRSLQESDSGPKMIRIGVRNKGCAGLSYHLEYVSPDQAGRFDERVKQDGVEVLIESKALFSIIGSTMDWQEDRLSAKFVFDNPQAKGGCGCGESFFT</sequence>
<name>A0ACD0P0N5_9BASI</name>
<reference evidence="1 2" key="1">
    <citation type="journal article" date="2018" name="Mol. Biol. Evol.">
        <title>Broad Genomic Sampling Reveals a Smut Pathogenic Ancestry of the Fungal Clade Ustilaginomycotina.</title>
        <authorList>
            <person name="Kijpornyongpan T."/>
            <person name="Mondo S.J."/>
            <person name="Barry K."/>
            <person name="Sandor L."/>
            <person name="Lee J."/>
            <person name="Lipzen A."/>
            <person name="Pangilinan J."/>
            <person name="LaButti K."/>
            <person name="Hainaut M."/>
            <person name="Henrissat B."/>
            <person name="Grigoriev I.V."/>
            <person name="Spatafora J.W."/>
            <person name="Aime M.C."/>
        </authorList>
    </citation>
    <scope>NUCLEOTIDE SEQUENCE [LARGE SCALE GENOMIC DNA]</scope>
    <source>
        <strain evidence="1 2">SA 807</strain>
    </source>
</reference>
<gene>
    <name evidence="1" type="ORF">IE53DRAFT_386036</name>
</gene>
<dbReference type="EMBL" id="KZ819832">
    <property type="protein sequence ID" value="PWN51577.1"/>
    <property type="molecule type" value="Genomic_DNA"/>
</dbReference>
<dbReference type="Proteomes" id="UP000245626">
    <property type="component" value="Unassembled WGS sequence"/>
</dbReference>